<dbReference type="InterPro" id="IPR010662">
    <property type="entry name" value="RBBP9/YdeN"/>
</dbReference>
<dbReference type="HOGENOM" id="CLU_088863_2_2_5"/>
<dbReference type="GeneID" id="7332632"/>
<protein>
    <submittedName>
        <fullName evidence="1">Serine hydrolase family protein</fullName>
    </submittedName>
</protein>
<dbReference type="RefSeq" id="YP_002517640.1">
    <property type="nucleotide sequence ID" value="NC_011916.1"/>
</dbReference>
<dbReference type="SUPFAM" id="SSF53474">
    <property type="entry name" value="alpha/beta-Hydrolases"/>
    <property type="match status" value="1"/>
</dbReference>
<dbReference type="EMBL" id="CP001340">
    <property type="protein sequence ID" value="ACL95732.1"/>
    <property type="molecule type" value="Genomic_DNA"/>
</dbReference>
<evidence type="ECO:0000313" key="2">
    <source>
        <dbReference type="Proteomes" id="UP000001364"/>
    </source>
</evidence>
<dbReference type="PhylomeDB" id="A0A0H3CA90"/>
<gene>
    <name evidence="1" type="ordered locus">CCNA_02267</name>
</gene>
<dbReference type="Proteomes" id="UP000001364">
    <property type="component" value="Chromosome"/>
</dbReference>
<accession>A0A0H3CA90</accession>
<dbReference type="AlphaFoldDB" id="A0A0H3CA90"/>
<dbReference type="InterPro" id="IPR029058">
    <property type="entry name" value="AB_hydrolase_fold"/>
</dbReference>
<dbReference type="GO" id="GO:0016787">
    <property type="term" value="F:hydrolase activity"/>
    <property type="evidence" value="ECO:0007669"/>
    <property type="project" value="UniProtKB-KW"/>
</dbReference>
<dbReference type="KEGG" id="ccs:CCNA_02267"/>
<dbReference type="OrthoDB" id="9804993at2"/>
<reference evidence="1 2" key="1">
    <citation type="journal article" date="2010" name="J. Bacteriol.">
        <title>The genetic basis of laboratory adaptation in Caulobacter crescentus.</title>
        <authorList>
            <person name="Marks M.E."/>
            <person name="Castro-Rojas C.M."/>
            <person name="Teiling C."/>
            <person name="Du L."/>
            <person name="Kapatral V."/>
            <person name="Walunas T.L."/>
            <person name="Crosson S."/>
        </authorList>
    </citation>
    <scope>NUCLEOTIDE SEQUENCE [LARGE SCALE GENOMIC DNA]</scope>
    <source>
        <strain evidence="2">NA1000 / CB15N</strain>
    </source>
</reference>
<proteinExistence type="predicted"/>
<dbReference type="PATRIC" id="fig|565050.3.peg.2220"/>
<name>A0A0H3CA90_CAUVN</name>
<dbReference type="Pfam" id="PF06821">
    <property type="entry name" value="Ser_hydrolase"/>
    <property type="match status" value="1"/>
</dbReference>
<sequence length="207" mass="22263">MPLPNRDATPPILIVPGLYNSGPDHWQTHWERALPNAERVEQQDWERPLLGDWTISLAEAVRQRPGAILVAHSLGCALVAHFAQVTGGRGVAGAMLVAPADVNREGPAGRLLVGFSPIPRQRLPFPSLVVASRNDPYVEIDRAEAFARGWGSRFVDLGRAGHINVDSGHGAWPKGRALLKSLIREIEAADAPRRSRAAGPLASGPLA</sequence>
<keyword evidence="2" id="KW-1185">Reference proteome</keyword>
<dbReference type="SMR" id="A0A0H3CA90"/>
<evidence type="ECO:0000313" key="1">
    <source>
        <dbReference type="EMBL" id="ACL95732.1"/>
    </source>
</evidence>
<organism evidence="1 2">
    <name type="scientific">Caulobacter vibrioides (strain NA1000 / CB15N)</name>
    <name type="common">Caulobacter crescentus</name>
    <dbReference type="NCBI Taxonomy" id="565050"/>
    <lineage>
        <taxon>Bacteria</taxon>
        <taxon>Pseudomonadati</taxon>
        <taxon>Pseudomonadota</taxon>
        <taxon>Alphaproteobacteria</taxon>
        <taxon>Caulobacterales</taxon>
        <taxon>Caulobacteraceae</taxon>
        <taxon>Caulobacter</taxon>
    </lineage>
</organism>
<keyword evidence="1" id="KW-0378">Hydrolase</keyword>
<dbReference type="Gene3D" id="3.40.50.1820">
    <property type="entry name" value="alpha/beta hydrolase"/>
    <property type="match status" value="1"/>
</dbReference>
<dbReference type="RefSeq" id="WP_010920046.1">
    <property type="nucleotide sequence ID" value="NC_011916.1"/>
</dbReference>